<dbReference type="AlphaFoldDB" id="A0A317X4X4"/>
<reference evidence="2 3" key="1">
    <citation type="submission" date="2016-12" db="EMBL/GenBank/DDBJ databases">
        <title>The genomes of Aspergillus section Nigri reveals drivers in fungal speciation.</title>
        <authorList>
            <consortium name="DOE Joint Genome Institute"/>
            <person name="Vesth T.C."/>
            <person name="Nybo J."/>
            <person name="Theobald S."/>
            <person name="Brandl J."/>
            <person name="Frisvad J.C."/>
            <person name="Nielsen K.F."/>
            <person name="Lyhne E.K."/>
            <person name="Kogle M.E."/>
            <person name="Kuo A."/>
            <person name="Riley R."/>
            <person name="Clum A."/>
            <person name="Nolan M."/>
            <person name="Lipzen A."/>
            <person name="Salamov A."/>
            <person name="Henrissat B."/>
            <person name="Wiebenga A."/>
            <person name="De Vries R.P."/>
            <person name="Grigoriev I.V."/>
            <person name="Mortensen U.H."/>
            <person name="Andersen M.R."/>
            <person name="Baker S.E."/>
        </authorList>
    </citation>
    <scope>NUCLEOTIDE SEQUENCE [LARGE SCALE GENOMIC DNA]</scope>
    <source>
        <strain evidence="2 3">CBS 115572</strain>
    </source>
</reference>
<dbReference type="EMBL" id="MSFK01000007">
    <property type="protein sequence ID" value="PWY93251.1"/>
    <property type="molecule type" value="Genomic_DNA"/>
</dbReference>
<evidence type="ECO:0000313" key="3">
    <source>
        <dbReference type="Proteomes" id="UP000246702"/>
    </source>
</evidence>
<proteinExistence type="predicted"/>
<comment type="caution">
    <text evidence="2">The sequence shown here is derived from an EMBL/GenBank/DDBJ whole genome shotgun (WGS) entry which is preliminary data.</text>
</comment>
<organism evidence="2 3">
    <name type="scientific">Aspergillus sclerotioniger CBS 115572</name>
    <dbReference type="NCBI Taxonomy" id="1450535"/>
    <lineage>
        <taxon>Eukaryota</taxon>
        <taxon>Fungi</taxon>
        <taxon>Dikarya</taxon>
        <taxon>Ascomycota</taxon>
        <taxon>Pezizomycotina</taxon>
        <taxon>Eurotiomycetes</taxon>
        <taxon>Eurotiomycetidae</taxon>
        <taxon>Eurotiales</taxon>
        <taxon>Aspergillaceae</taxon>
        <taxon>Aspergillus</taxon>
        <taxon>Aspergillus subgen. Circumdati</taxon>
    </lineage>
</organism>
<keyword evidence="3" id="KW-1185">Reference proteome</keyword>
<evidence type="ECO:0000313" key="2">
    <source>
        <dbReference type="EMBL" id="PWY93251.1"/>
    </source>
</evidence>
<protein>
    <submittedName>
        <fullName evidence="2">Uncharacterized protein</fullName>
    </submittedName>
</protein>
<feature type="region of interest" description="Disordered" evidence="1">
    <location>
        <begin position="1"/>
        <end position="63"/>
    </location>
</feature>
<evidence type="ECO:0000256" key="1">
    <source>
        <dbReference type="SAM" id="MobiDB-lite"/>
    </source>
</evidence>
<sequence>MCKTRKRKIRNKTKPNNTTHTLTHPHTHNLYHLPKPNPRTQPSTTGPKRKYQPAPEPKLKPHIDPSMLLTCIYPDTNPAGMRRNHASRWFGVQWSNAPAPDPRAKP</sequence>
<dbReference type="GeneID" id="37113382"/>
<feature type="compositionally biased region" description="Basic residues" evidence="1">
    <location>
        <begin position="1"/>
        <end position="13"/>
    </location>
</feature>
<name>A0A317X4X4_9EURO</name>
<gene>
    <name evidence="2" type="ORF">BO94DRAFT_532977</name>
</gene>
<dbReference type="Proteomes" id="UP000246702">
    <property type="component" value="Unassembled WGS sequence"/>
</dbReference>
<accession>A0A317X4X4</accession>
<dbReference type="RefSeq" id="XP_025470012.1">
    <property type="nucleotide sequence ID" value="XM_025611239.1"/>
</dbReference>